<keyword evidence="3" id="KW-1003">Cell membrane</keyword>
<dbReference type="InterPro" id="IPR000276">
    <property type="entry name" value="GPCR_Rhodpsn"/>
</dbReference>
<dbReference type="GO" id="GO:0071880">
    <property type="term" value="P:adenylate cyclase-activating adrenergic receptor signaling pathway"/>
    <property type="evidence" value="ECO:0007669"/>
    <property type="project" value="TreeGrafter"/>
</dbReference>
<feature type="transmembrane region" description="Helical" evidence="14">
    <location>
        <begin position="110"/>
        <end position="127"/>
    </location>
</feature>
<organism evidence="16 17">
    <name type="scientific">Ignelater luminosus</name>
    <name type="common">Cucubano</name>
    <name type="synonym">Pyrophorus luminosus</name>
    <dbReference type="NCBI Taxonomy" id="2038154"/>
    <lineage>
        <taxon>Eukaryota</taxon>
        <taxon>Metazoa</taxon>
        <taxon>Ecdysozoa</taxon>
        <taxon>Arthropoda</taxon>
        <taxon>Hexapoda</taxon>
        <taxon>Insecta</taxon>
        <taxon>Pterygota</taxon>
        <taxon>Neoptera</taxon>
        <taxon>Endopterygota</taxon>
        <taxon>Coleoptera</taxon>
        <taxon>Polyphaga</taxon>
        <taxon>Elateriformia</taxon>
        <taxon>Elateroidea</taxon>
        <taxon>Elateridae</taxon>
        <taxon>Agrypninae</taxon>
        <taxon>Pyrophorini</taxon>
        <taxon>Ignelater</taxon>
    </lineage>
</organism>
<dbReference type="Pfam" id="PF00001">
    <property type="entry name" value="7tm_1"/>
    <property type="match status" value="1"/>
</dbReference>
<evidence type="ECO:0000256" key="14">
    <source>
        <dbReference type="SAM" id="Phobius"/>
    </source>
</evidence>
<dbReference type="Proteomes" id="UP000801492">
    <property type="component" value="Unassembled WGS sequence"/>
</dbReference>
<evidence type="ECO:0000256" key="3">
    <source>
        <dbReference type="ARBA" id="ARBA00022475"/>
    </source>
</evidence>
<dbReference type="PANTHER" id="PTHR24248:SF187">
    <property type="entry name" value="OCTOPAMINE RECEPTOR BETA-2R"/>
    <property type="match status" value="1"/>
</dbReference>
<feature type="transmembrane region" description="Helical" evidence="14">
    <location>
        <begin position="190"/>
        <end position="216"/>
    </location>
</feature>
<evidence type="ECO:0000256" key="6">
    <source>
        <dbReference type="ARBA" id="ARBA00023040"/>
    </source>
</evidence>
<evidence type="ECO:0000256" key="10">
    <source>
        <dbReference type="ARBA" id="ARBA00023224"/>
    </source>
</evidence>
<keyword evidence="5 14" id="KW-1133">Transmembrane helix</keyword>
<feature type="transmembrane region" description="Helical" evidence="14">
    <location>
        <begin position="321"/>
        <end position="344"/>
    </location>
</feature>
<dbReference type="GO" id="GO:0005886">
    <property type="term" value="C:plasma membrane"/>
    <property type="evidence" value="ECO:0007669"/>
    <property type="project" value="UniProtKB-SubCell"/>
</dbReference>
<gene>
    <name evidence="16" type="ORF">ILUMI_08589</name>
</gene>
<evidence type="ECO:0000256" key="9">
    <source>
        <dbReference type="ARBA" id="ARBA00023180"/>
    </source>
</evidence>
<keyword evidence="8 12" id="KW-0675">Receptor</keyword>
<dbReference type="OrthoDB" id="5957871at2759"/>
<name>A0A8K0GFT6_IGNLU</name>
<protein>
    <recommendedName>
        <fullName evidence="11">Octopamine receptor beta-2R</fullName>
    </recommendedName>
</protein>
<dbReference type="GO" id="GO:0043410">
    <property type="term" value="P:positive regulation of MAPK cascade"/>
    <property type="evidence" value="ECO:0007669"/>
    <property type="project" value="TreeGrafter"/>
</dbReference>
<dbReference type="AlphaFoldDB" id="A0A8K0GFT6"/>
<proteinExistence type="inferred from homology"/>
<evidence type="ECO:0000313" key="16">
    <source>
        <dbReference type="EMBL" id="KAF2897586.1"/>
    </source>
</evidence>
<comment type="similarity">
    <text evidence="2 12">Belongs to the G-protein coupled receptor 1 family.</text>
</comment>
<evidence type="ECO:0000256" key="11">
    <source>
        <dbReference type="ARBA" id="ARBA00074411"/>
    </source>
</evidence>
<dbReference type="FunFam" id="1.20.1070.10:FF:000271">
    <property type="entry name" value="Octopamine receptor beta-2R"/>
    <property type="match status" value="1"/>
</dbReference>
<dbReference type="EMBL" id="VTPC01004034">
    <property type="protein sequence ID" value="KAF2897586.1"/>
    <property type="molecule type" value="Genomic_DNA"/>
</dbReference>
<keyword evidence="4 12" id="KW-0812">Transmembrane</keyword>
<dbReference type="GO" id="GO:0004989">
    <property type="term" value="F:octopamine receptor activity"/>
    <property type="evidence" value="ECO:0007669"/>
    <property type="project" value="TreeGrafter"/>
</dbReference>
<accession>A0A8K0GFT6</accession>
<evidence type="ECO:0000256" key="4">
    <source>
        <dbReference type="ARBA" id="ARBA00022692"/>
    </source>
</evidence>
<feature type="transmembrane region" description="Helical" evidence="14">
    <location>
        <begin position="288"/>
        <end position="309"/>
    </location>
</feature>
<dbReference type="PRINTS" id="PR00237">
    <property type="entry name" value="GPCRRHODOPSN"/>
</dbReference>
<evidence type="ECO:0000259" key="15">
    <source>
        <dbReference type="PROSITE" id="PS50262"/>
    </source>
</evidence>
<feature type="transmembrane region" description="Helical" evidence="14">
    <location>
        <begin position="147"/>
        <end position="170"/>
    </location>
</feature>
<comment type="caution">
    <text evidence="16">The sequence shown here is derived from an EMBL/GenBank/DDBJ whole genome shotgun (WGS) entry which is preliminary data.</text>
</comment>
<evidence type="ECO:0000256" key="7">
    <source>
        <dbReference type="ARBA" id="ARBA00023136"/>
    </source>
</evidence>
<evidence type="ECO:0000256" key="12">
    <source>
        <dbReference type="RuleBase" id="RU000688"/>
    </source>
</evidence>
<evidence type="ECO:0000256" key="5">
    <source>
        <dbReference type="ARBA" id="ARBA00022989"/>
    </source>
</evidence>
<feature type="region of interest" description="Disordered" evidence="13">
    <location>
        <begin position="1"/>
        <end position="24"/>
    </location>
</feature>
<comment type="subcellular location">
    <subcellularLocation>
        <location evidence="1">Cell membrane</location>
        <topology evidence="1">Multi-pass membrane protein</topology>
    </subcellularLocation>
</comment>
<dbReference type="CDD" id="cd15066">
    <property type="entry name" value="7tmA_DmOct-betaAR-like"/>
    <property type="match status" value="1"/>
</dbReference>
<keyword evidence="7 14" id="KW-0472">Membrane</keyword>
<dbReference type="SMART" id="SM01381">
    <property type="entry name" value="7TM_GPCR_Srsx"/>
    <property type="match status" value="1"/>
</dbReference>
<dbReference type="PROSITE" id="PS50262">
    <property type="entry name" value="G_PROTEIN_RECEP_F1_2"/>
    <property type="match status" value="1"/>
</dbReference>
<evidence type="ECO:0000256" key="1">
    <source>
        <dbReference type="ARBA" id="ARBA00004651"/>
    </source>
</evidence>
<evidence type="ECO:0000313" key="17">
    <source>
        <dbReference type="Proteomes" id="UP000801492"/>
    </source>
</evidence>
<sequence length="410" mass="47162">MDGNISSTIASNTTLDSNSTTPEQWPNLPSKVVAGTIMISIIVAAILGNLLVIVSVMRHRKLRIITNYFVVSLAFADMLVAIVAMTFNFSVQMSGKWLFGQFMCDFWNSMDVYFSTASILHLCCISVDRYFAIVKPLKYVMYMTKKVVAIMLVFIWVAPAFLFIPIFMGWYTTDEFLRNKKADDCTFVVTKSYCIISSSISFWIPCAIMVFMYLAIFREANRQEKALFNRHGNAMLLHQNNTNGDMLSNSGGSSKNLTLHEVNQSLHHTPTKDRNIIKMKREHKAARTLGIIMGVFILCWLPFFVWYVTTTLCETCFNPDILVTMVFWIGYFNSTLNPVIYAYFNKEFREAFKNTLECAFCSYCRRRPSDLDALDVRRPSLRYDDRTRSVYSETYLKNIDRRSSEYGSSL</sequence>
<dbReference type="PANTHER" id="PTHR24248">
    <property type="entry name" value="ADRENERGIC RECEPTOR-RELATED G-PROTEIN COUPLED RECEPTOR"/>
    <property type="match status" value="1"/>
</dbReference>
<keyword evidence="9" id="KW-0325">Glycoprotein</keyword>
<feature type="transmembrane region" description="Helical" evidence="14">
    <location>
        <begin position="32"/>
        <end position="56"/>
    </location>
</feature>
<evidence type="ECO:0000256" key="2">
    <source>
        <dbReference type="ARBA" id="ARBA00010663"/>
    </source>
</evidence>
<keyword evidence="10 12" id="KW-0807">Transducer</keyword>
<feature type="domain" description="G-protein coupled receptors family 1 profile" evidence="15">
    <location>
        <begin position="48"/>
        <end position="341"/>
    </location>
</feature>
<dbReference type="SUPFAM" id="SSF81321">
    <property type="entry name" value="Family A G protein-coupled receptor-like"/>
    <property type="match status" value="1"/>
</dbReference>
<feature type="transmembrane region" description="Helical" evidence="14">
    <location>
        <begin position="68"/>
        <end position="90"/>
    </location>
</feature>
<reference evidence="16" key="1">
    <citation type="submission" date="2019-08" db="EMBL/GenBank/DDBJ databases">
        <title>The genome of the North American firefly Photinus pyralis.</title>
        <authorList>
            <consortium name="Photinus pyralis genome working group"/>
            <person name="Fallon T.R."/>
            <person name="Sander Lower S.E."/>
            <person name="Weng J.-K."/>
        </authorList>
    </citation>
    <scope>NUCLEOTIDE SEQUENCE</scope>
    <source>
        <strain evidence="16">TRF0915ILg1</strain>
        <tissue evidence="16">Whole body</tissue>
    </source>
</reference>
<evidence type="ECO:0000256" key="13">
    <source>
        <dbReference type="SAM" id="MobiDB-lite"/>
    </source>
</evidence>
<keyword evidence="6 12" id="KW-0297">G-protein coupled receptor</keyword>
<keyword evidence="17" id="KW-1185">Reference proteome</keyword>
<evidence type="ECO:0000256" key="8">
    <source>
        <dbReference type="ARBA" id="ARBA00023170"/>
    </source>
</evidence>
<dbReference type="InterPro" id="IPR017452">
    <property type="entry name" value="GPCR_Rhodpsn_7TM"/>
</dbReference>
<dbReference type="PROSITE" id="PS00237">
    <property type="entry name" value="G_PROTEIN_RECEP_F1_1"/>
    <property type="match status" value="1"/>
</dbReference>
<dbReference type="Gene3D" id="1.20.1070.10">
    <property type="entry name" value="Rhodopsin 7-helix transmembrane proteins"/>
    <property type="match status" value="1"/>
</dbReference>